<keyword evidence="4" id="KW-1185">Reference proteome</keyword>
<evidence type="ECO:0000259" key="2">
    <source>
        <dbReference type="PROSITE" id="PS50887"/>
    </source>
</evidence>
<evidence type="ECO:0000313" key="3">
    <source>
        <dbReference type="EMBL" id="TWG12442.1"/>
    </source>
</evidence>
<dbReference type="InterPro" id="IPR043128">
    <property type="entry name" value="Rev_trsase/Diguanyl_cyclase"/>
</dbReference>
<keyword evidence="1" id="KW-0472">Membrane</keyword>
<keyword evidence="1" id="KW-0812">Transmembrane</keyword>
<feature type="transmembrane region" description="Helical" evidence="1">
    <location>
        <begin position="36"/>
        <end position="54"/>
    </location>
</feature>
<reference evidence="3 4" key="1">
    <citation type="submission" date="2019-06" db="EMBL/GenBank/DDBJ databases">
        <title>Sequencing the genomes of 1000 actinobacteria strains.</title>
        <authorList>
            <person name="Klenk H.-P."/>
        </authorList>
    </citation>
    <scope>NUCLEOTIDE SEQUENCE [LARGE SCALE GENOMIC DNA]</scope>
    <source>
        <strain evidence="3 4">DSM 43866</strain>
    </source>
</reference>
<feature type="transmembrane region" description="Helical" evidence="1">
    <location>
        <begin position="267"/>
        <end position="284"/>
    </location>
</feature>
<dbReference type="InterPro" id="IPR029787">
    <property type="entry name" value="Nucleotide_cyclase"/>
</dbReference>
<dbReference type="FunFam" id="3.30.70.270:FF:000001">
    <property type="entry name" value="Diguanylate cyclase domain protein"/>
    <property type="match status" value="1"/>
</dbReference>
<feature type="transmembrane region" description="Helical" evidence="1">
    <location>
        <begin position="66"/>
        <end position="84"/>
    </location>
</feature>
<proteinExistence type="predicted"/>
<accession>A0A561VLF9</accession>
<dbReference type="Proteomes" id="UP000320239">
    <property type="component" value="Unassembled WGS sequence"/>
</dbReference>
<feature type="transmembrane region" description="Helical" evidence="1">
    <location>
        <begin position="169"/>
        <end position="190"/>
    </location>
</feature>
<organism evidence="3 4">
    <name type="scientific">Actinoplanes teichomyceticus</name>
    <dbReference type="NCBI Taxonomy" id="1867"/>
    <lineage>
        <taxon>Bacteria</taxon>
        <taxon>Bacillati</taxon>
        <taxon>Actinomycetota</taxon>
        <taxon>Actinomycetes</taxon>
        <taxon>Micromonosporales</taxon>
        <taxon>Micromonosporaceae</taxon>
        <taxon>Actinoplanes</taxon>
    </lineage>
</organism>
<dbReference type="Pfam" id="PF00990">
    <property type="entry name" value="GGDEF"/>
    <property type="match status" value="1"/>
</dbReference>
<feature type="transmembrane region" description="Helical" evidence="1">
    <location>
        <begin position="228"/>
        <end position="247"/>
    </location>
</feature>
<feature type="domain" description="GGDEF" evidence="2">
    <location>
        <begin position="358"/>
        <end position="491"/>
    </location>
</feature>
<feature type="transmembrane region" description="Helical" evidence="1">
    <location>
        <begin position="96"/>
        <end position="120"/>
    </location>
</feature>
<feature type="transmembrane region" description="Helical" evidence="1">
    <location>
        <begin position="296"/>
        <end position="313"/>
    </location>
</feature>
<sequence>MSKARVGVLAAVVAGVLLHALFEVNQSPATATPFRVATHLLLAAVALVAVRGYVRCARTRTGRSRAGYTFAAATSLLWAVSEVIRTSSESVVPTSSAAVGAALLSLMAVICAIVGFGMAFPSFADTAVRLRRTIDGLMIFFALLLLGWYTVLGPTFRATVSRGGEAGQAILVLAAVALLCITMALALLVLSRTVSAGINQVSLLAGSMLVYAAVGIGYGSNLAFGRDWWELGVGGGHLLAGLLSAMASHMRPPVSSSIEDQQSSPRALWFPNVPVLIAFGIAAIQQATEGTMGPVIPWLVLGVAVLVLVRQFLNTQTNQALLRQISYQANHDMLTGLGNRALFTTRTNQAAAMADEHSGVAVILLDLDGFKGVNDTYGHAAGDELLRTAAERIQVSVREEDTVARLGGDEFVIMLSGLSTVEHAVRVAERTIDDLRQPLVIADTAMTIRSSAGVTISHGGGDDVDSLLHQADLALYQAKADGKGVVRRYHPALHHANVPVRPGMRRDDAGTILQAGA</sequence>
<dbReference type="PANTHER" id="PTHR46663">
    <property type="entry name" value="DIGUANYLATE CYCLASE DGCT-RELATED"/>
    <property type="match status" value="1"/>
</dbReference>
<dbReference type="InterPro" id="IPR000160">
    <property type="entry name" value="GGDEF_dom"/>
</dbReference>
<dbReference type="SUPFAM" id="SSF55073">
    <property type="entry name" value="Nucleotide cyclase"/>
    <property type="match status" value="1"/>
</dbReference>
<dbReference type="PANTHER" id="PTHR46663:SF2">
    <property type="entry name" value="GGDEF DOMAIN-CONTAINING PROTEIN"/>
    <property type="match status" value="1"/>
</dbReference>
<evidence type="ECO:0000313" key="4">
    <source>
        <dbReference type="Proteomes" id="UP000320239"/>
    </source>
</evidence>
<feature type="transmembrane region" description="Helical" evidence="1">
    <location>
        <begin position="132"/>
        <end position="149"/>
    </location>
</feature>
<dbReference type="InterPro" id="IPR052163">
    <property type="entry name" value="DGC-Regulatory_Protein"/>
</dbReference>
<dbReference type="AlphaFoldDB" id="A0A561VLF9"/>
<dbReference type="PROSITE" id="PS50887">
    <property type="entry name" value="GGDEF"/>
    <property type="match status" value="1"/>
</dbReference>
<evidence type="ECO:0000256" key="1">
    <source>
        <dbReference type="SAM" id="Phobius"/>
    </source>
</evidence>
<dbReference type="SMART" id="SM00267">
    <property type="entry name" value="GGDEF"/>
    <property type="match status" value="1"/>
</dbReference>
<dbReference type="CDD" id="cd01949">
    <property type="entry name" value="GGDEF"/>
    <property type="match status" value="1"/>
</dbReference>
<name>A0A561VLF9_ACTTI</name>
<protein>
    <submittedName>
        <fullName evidence="3">Diguanylate cyclase (GGDEF)-like protein</fullName>
    </submittedName>
</protein>
<keyword evidence="1" id="KW-1133">Transmembrane helix</keyword>
<comment type="caution">
    <text evidence="3">The sequence shown here is derived from an EMBL/GenBank/DDBJ whole genome shotgun (WGS) entry which is preliminary data.</text>
</comment>
<feature type="transmembrane region" description="Helical" evidence="1">
    <location>
        <begin position="202"/>
        <end position="222"/>
    </location>
</feature>
<dbReference type="Gene3D" id="3.30.70.270">
    <property type="match status" value="1"/>
</dbReference>
<dbReference type="EMBL" id="VIWY01000005">
    <property type="protein sequence ID" value="TWG12442.1"/>
    <property type="molecule type" value="Genomic_DNA"/>
</dbReference>
<dbReference type="NCBIfam" id="TIGR00254">
    <property type="entry name" value="GGDEF"/>
    <property type="match status" value="1"/>
</dbReference>
<gene>
    <name evidence="3" type="ORF">FHX34_105309</name>
</gene>